<keyword evidence="2" id="KW-1185">Reference proteome</keyword>
<gene>
    <name evidence="1" type="ORF">PT974_01376</name>
</gene>
<protein>
    <submittedName>
        <fullName evidence="1">Uncharacterized protein</fullName>
    </submittedName>
</protein>
<sequence>MPLFGYFLVTDQRDSASFLTKHLQIPSTQRDLTTDNSSLTYSQSLAMAPWNRKGLGFLTGILPASRKKAANAASWSPQPIMQRFHRFLGLAQQAPDWYPARLREELAERREAKRRIDKLSETADIFYIISRSHYDGHPVRSLPPFRFRHVFVYGYIVPKLSSRFLFYRTAAYFCGCRNIKSVREVVNPAKDHKLEQVASRNEVDRDTFLRVCRRLRRVWVFFP</sequence>
<evidence type="ECO:0000313" key="2">
    <source>
        <dbReference type="Proteomes" id="UP001338125"/>
    </source>
</evidence>
<name>A0ABR0T4U6_9HYPO</name>
<evidence type="ECO:0000313" key="1">
    <source>
        <dbReference type="EMBL" id="KAK5998991.1"/>
    </source>
</evidence>
<proteinExistence type="predicted"/>
<dbReference type="Proteomes" id="UP001338125">
    <property type="component" value="Unassembled WGS sequence"/>
</dbReference>
<dbReference type="EMBL" id="JAVFKD010000001">
    <property type="protein sequence ID" value="KAK5998991.1"/>
    <property type="molecule type" value="Genomic_DNA"/>
</dbReference>
<organism evidence="1 2">
    <name type="scientific">Cladobotryum mycophilum</name>
    <dbReference type="NCBI Taxonomy" id="491253"/>
    <lineage>
        <taxon>Eukaryota</taxon>
        <taxon>Fungi</taxon>
        <taxon>Dikarya</taxon>
        <taxon>Ascomycota</taxon>
        <taxon>Pezizomycotina</taxon>
        <taxon>Sordariomycetes</taxon>
        <taxon>Hypocreomycetidae</taxon>
        <taxon>Hypocreales</taxon>
        <taxon>Hypocreaceae</taxon>
        <taxon>Cladobotryum</taxon>
    </lineage>
</organism>
<reference evidence="1 2" key="1">
    <citation type="submission" date="2024-01" db="EMBL/GenBank/DDBJ databases">
        <title>Complete genome of Cladobotryum mycophilum ATHUM6906.</title>
        <authorList>
            <person name="Christinaki A.C."/>
            <person name="Myridakis A.I."/>
            <person name="Kouvelis V.N."/>
        </authorList>
    </citation>
    <scope>NUCLEOTIDE SEQUENCE [LARGE SCALE GENOMIC DNA]</scope>
    <source>
        <strain evidence="1 2">ATHUM6906</strain>
    </source>
</reference>
<comment type="caution">
    <text evidence="1">The sequence shown here is derived from an EMBL/GenBank/DDBJ whole genome shotgun (WGS) entry which is preliminary data.</text>
</comment>
<accession>A0ABR0T4U6</accession>